<gene>
    <name evidence="1" type="ORF">HNP38_002248</name>
</gene>
<proteinExistence type="predicted"/>
<dbReference type="RefSeq" id="WP_184189378.1">
    <property type="nucleotide sequence ID" value="NZ_JACHLE010000002.1"/>
</dbReference>
<protein>
    <submittedName>
        <fullName evidence="1">Uncharacterized protein</fullName>
    </submittedName>
</protein>
<keyword evidence="2" id="KW-1185">Reference proteome</keyword>
<dbReference type="AlphaFoldDB" id="A0A840KJ94"/>
<comment type="caution">
    <text evidence="1">The sequence shown here is derived from an EMBL/GenBank/DDBJ whole genome shotgun (WGS) entry which is preliminary data.</text>
</comment>
<evidence type="ECO:0000313" key="2">
    <source>
        <dbReference type="Proteomes" id="UP000592180"/>
    </source>
</evidence>
<name>A0A840KJ94_9FLAO</name>
<reference evidence="1 2" key="1">
    <citation type="submission" date="2020-08" db="EMBL/GenBank/DDBJ databases">
        <title>Functional genomics of gut bacteria from endangered species of beetles.</title>
        <authorList>
            <person name="Carlos-Shanley C."/>
        </authorList>
    </citation>
    <scope>NUCLEOTIDE SEQUENCE [LARGE SCALE GENOMIC DNA]</scope>
    <source>
        <strain evidence="1 2">S00151</strain>
    </source>
</reference>
<evidence type="ECO:0000313" key="1">
    <source>
        <dbReference type="EMBL" id="MBB4806952.1"/>
    </source>
</evidence>
<dbReference type="EMBL" id="JACHLE010000002">
    <property type="protein sequence ID" value="MBB4806952.1"/>
    <property type="molecule type" value="Genomic_DNA"/>
</dbReference>
<dbReference type="Proteomes" id="UP000592180">
    <property type="component" value="Unassembled WGS sequence"/>
</dbReference>
<organism evidence="1 2">
    <name type="scientific">Chryseobacterium defluvii</name>
    <dbReference type="NCBI Taxonomy" id="160396"/>
    <lineage>
        <taxon>Bacteria</taxon>
        <taxon>Pseudomonadati</taxon>
        <taxon>Bacteroidota</taxon>
        <taxon>Flavobacteriia</taxon>
        <taxon>Flavobacteriales</taxon>
        <taxon>Weeksellaceae</taxon>
        <taxon>Chryseobacterium group</taxon>
        <taxon>Chryseobacterium</taxon>
    </lineage>
</organism>
<accession>A0A840KJ94</accession>
<sequence length="99" mass="11807">MKNTENIIKEKTIKILNDLTEGVYNEDNIVNINFHEKNKLTFPTEKIIDVWVISIKSLFDNRDFLIISDETGEPIYYHNFNYIKSEIIKNSDEAYQYKK</sequence>